<dbReference type="EMBL" id="CAJNYU010002727">
    <property type="protein sequence ID" value="CAF3596940.1"/>
    <property type="molecule type" value="Genomic_DNA"/>
</dbReference>
<protein>
    <submittedName>
        <fullName evidence="2">Uncharacterized protein</fullName>
    </submittedName>
</protein>
<dbReference type="AlphaFoldDB" id="A0A818MXP8"/>
<feature type="transmembrane region" description="Helical" evidence="1">
    <location>
        <begin position="42"/>
        <end position="63"/>
    </location>
</feature>
<evidence type="ECO:0000256" key="1">
    <source>
        <dbReference type="SAM" id="Phobius"/>
    </source>
</evidence>
<evidence type="ECO:0000313" key="2">
    <source>
        <dbReference type="EMBL" id="CAF3596940.1"/>
    </source>
</evidence>
<keyword evidence="1" id="KW-0472">Membrane</keyword>
<name>A0A818MXP8_9BILA</name>
<dbReference type="Proteomes" id="UP000663862">
    <property type="component" value="Unassembled WGS sequence"/>
</dbReference>
<sequence length="119" mass="12916">MVVSFHDFMVGRDYGSDPTPITAAAEVLYAFDMVMQGTQSTAILILGSSSTGTLFALVAAAFLRNIPIINIYMENSVIDVRTAEAILAMSSATIRVFGKLAPNSLETEQLNHILLELYQ</sequence>
<accession>A0A818MXP8</accession>
<evidence type="ECO:0000313" key="4">
    <source>
        <dbReference type="Proteomes" id="UP000663869"/>
    </source>
</evidence>
<reference evidence="2" key="1">
    <citation type="submission" date="2021-02" db="EMBL/GenBank/DDBJ databases">
        <authorList>
            <person name="Nowell W R."/>
        </authorList>
    </citation>
    <scope>NUCLEOTIDE SEQUENCE</scope>
</reference>
<evidence type="ECO:0000313" key="3">
    <source>
        <dbReference type="EMBL" id="CAF4513014.1"/>
    </source>
</evidence>
<comment type="caution">
    <text evidence="2">The sequence shown here is derived from an EMBL/GenBank/DDBJ whole genome shotgun (WGS) entry which is preliminary data.</text>
</comment>
<keyword evidence="1" id="KW-0812">Transmembrane</keyword>
<keyword evidence="1" id="KW-1133">Transmembrane helix</keyword>
<proteinExistence type="predicted"/>
<organism evidence="2 4">
    <name type="scientific">Rotaria socialis</name>
    <dbReference type="NCBI Taxonomy" id="392032"/>
    <lineage>
        <taxon>Eukaryota</taxon>
        <taxon>Metazoa</taxon>
        <taxon>Spiralia</taxon>
        <taxon>Gnathifera</taxon>
        <taxon>Rotifera</taxon>
        <taxon>Eurotatoria</taxon>
        <taxon>Bdelloidea</taxon>
        <taxon>Philodinida</taxon>
        <taxon>Philodinidae</taxon>
        <taxon>Rotaria</taxon>
    </lineage>
</organism>
<dbReference type="Proteomes" id="UP000663869">
    <property type="component" value="Unassembled WGS sequence"/>
</dbReference>
<gene>
    <name evidence="2" type="ORF">FME351_LOCUS21749</name>
    <name evidence="3" type="ORF">TSG867_LOCUS22006</name>
</gene>
<dbReference type="EMBL" id="CAJOBQ010001750">
    <property type="protein sequence ID" value="CAF4513014.1"/>
    <property type="molecule type" value="Genomic_DNA"/>
</dbReference>